<dbReference type="AlphaFoldDB" id="A0AB37QA54"/>
<comment type="caution">
    <text evidence="1">The sequence shown here is derived from an EMBL/GenBank/DDBJ whole genome shotgun (WGS) entry which is preliminary data.</text>
</comment>
<accession>A0AB37QA54</accession>
<name>A0AB37QA54_PSECA</name>
<evidence type="ECO:0000313" key="1">
    <source>
        <dbReference type="EMBL" id="RMN82203.1"/>
    </source>
</evidence>
<gene>
    <name evidence="1" type="ORF">ALQ53_100092</name>
</gene>
<protein>
    <submittedName>
        <fullName evidence="1">Valyl-tRNA synthetase</fullName>
    </submittedName>
</protein>
<dbReference type="Proteomes" id="UP000269335">
    <property type="component" value="Unassembled WGS sequence"/>
</dbReference>
<proteinExistence type="predicted"/>
<sequence>MTPTRHNVVVEGTVLAPGVPSDRQNRRLIKGLGGDRMRLVYCALACLTLSGLAFSAQARNATENERYLCRWGSTIAGGAQASKLSGVTRYGARQKLQARKFAKQWMRPMALRITEQTYDSESRLKPDAVSKVYYEGCIQHEVARR</sequence>
<dbReference type="EMBL" id="RBPH01000111">
    <property type="protein sequence ID" value="RMN82203.1"/>
    <property type="molecule type" value="Genomic_DNA"/>
</dbReference>
<organism evidence="1 2">
    <name type="scientific">Pseudomonas cannabina</name>
    <dbReference type="NCBI Taxonomy" id="86840"/>
    <lineage>
        <taxon>Bacteria</taxon>
        <taxon>Pseudomonadati</taxon>
        <taxon>Pseudomonadota</taxon>
        <taxon>Gammaproteobacteria</taxon>
        <taxon>Pseudomonadales</taxon>
        <taxon>Pseudomonadaceae</taxon>
        <taxon>Pseudomonas</taxon>
    </lineage>
</organism>
<reference evidence="1 2" key="1">
    <citation type="submission" date="2018-08" db="EMBL/GenBank/DDBJ databases">
        <title>Recombination of ecologically and evolutionarily significant loci maintains genetic cohesion in the Pseudomonas syringae species complex.</title>
        <authorList>
            <person name="Dillon M."/>
            <person name="Thakur S."/>
            <person name="Almeida R.N.D."/>
            <person name="Weir B.S."/>
            <person name="Guttman D.S."/>
        </authorList>
    </citation>
    <scope>NUCLEOTIDE SEQUENCE [LARGE SCALE GENOMIC DNA]</scope>
    <source>
        <strain evidence="1 2">ICMP 15201</strain>
    </source>
</reference>
<evidence type="ECO:0000313" key="2">
    <source>
        <dbReference type="Proteomes" id="UP000269335"/>
    </source>
</evidence>